<feature type="region of interest" description="Disordered" evidence="1">
    <location>
        <begin position="96"/>
        <end position="122"/>
    </location>
</feature>
<reference evidence="2 3" key="1">
    <citation type="journal article" date="2018" name="G3 (Bethesda)">
        <title>Phylogenetic and Phylogenomic Definition of Rhizopus Species.</title>
        <authorList>
            <person name="Gryganskyi A.P."/>
            <person name="Golan J."/>
            <person name="Dolatabadi S."/>
            <person name="Mondo S."/>
            <person name="Robb S."/>
            <person name="Idnurm A."/>
            <person name="Muszewska A."/>
            <person name="Steczkiewicz K."/>
            <person name="Masonjones S."/>
            <person name="Liao H.L."/>
            <person name="Gajdeczka M.T."/>
            <person name="Anike F."/>
            <person name="Vuek A."/>
            <person name="Anishchenko I.M."/>
            <person name="Voigt K."/>
            <person name="de Hoog G.S."/>
            <person name="Smith M.E."/>
            <person name="Heitman J."/>
            <person name="Vilgalys R."/>
            <person name="Stajich J.E."/>
        </authorList>
    </citation>
    <scope>NUCLEOTIDE SEQUENCE [LARGE SCALE GENOMIC DNA]</scope>
    <source>
        <strain evidence="2 3">LSU 92-RS-03</strain>
    </source>
</reference>
<dbReference type="AlphaFoldDB" id="A0A367JFE8"/>
<dbReference type="EMBL" id="PJQM01003477">
    <property type="protein sequence ID" value="RCH88673.1"/>
    <property type="molecule type" value="Genomic_DNA"/>
</dbReference>
<sequence>MQPNSSPSELDVNNNNPTPREAIHHLLQRITDPELKKAIHSELIRLVSDHDRMVNILQQRTDILEQECAQLQSIEENYQRRYEKAVREMQFFKKKYDKATERQPRPQSEKITQSRKASLSIESPVKAAGLHPSIIQQRKVDPIAFGGSDALWETIAK</sequence>
<feature type="compositionally biased region" description="Polar residues" evidence="1">
    <location>
        <begin position="109"/>
        <end position="121"/>
    </location>
</feature>
<comment type="caution">
    <text evidence="2">The sequence shown here is derived from an EMBL/GenBank/DDBJ whole genome shotgun (WGS) entry which is preliminary data.</text>
</comment>
<feature type="compositionally biased region" description="Basic and acidic residues" evidence="1">
    <location>
        <begin position="97"/>
        <end position="108"/>
    </location>
</feature>
<dbReference type="OrthoDB" id="426293at2759"/>
<dbReference type="SUPFAM" id="SSF57997">
    <property type="entry name" value="Tropomyosin"/>
    <property type="match status" value="1"/>
</dbReference>
<evidence type="ECO:0000256" key="1">
    <source>
        <dbReference type="SAM" id="MobiDB-lite"/>
    </source>
</evidence>
<keyword evidence="3" id="KW-1185">Reference proteome</keyword>
<protein>
    <submittedName>
        <fullName evidence="2">Uncharacterized protein</fullName>
    </submittedName>
</protein>
<organism evidence="2 3">
    <name type="scientific">Rhizopus stolonifer</name>
    <name type="common">Rhizopus nigricans</name>
    <dbReference type="NCBI Taxonomy" id="4846"/>
    <lineage>
        <taxon>Eukaryota</taxon>
        <taxon>Fungi</taxon>
        <taxon>Fungi incertae sedis</taxon>
        <taxon>Mucoromycota</taxon>
        <taxon>Mucoromycotina</taxon>
        <taxon>Mucoromycetes</taxon>
        <taxon>Mucorales</taxon>
        <taxon>Mucorineae</taxon>
        <taxon>Rhizopodaceae</taxon>
        <taxon>Rhizopus</taxon>
    </lineage>
</organism>
<dbReference type="Proteomes" id="UP000253551">
    <property type="component" value="Unassembled WGS sequence"/>
</dbReference>
<evidence type="ECO:0000313" key="2">
    <source>
        <dbReference type="EMBL" id="RCH88673.1"/>
    </source>
</evidence>
<name>A0A367JFE8_RHIST</name>
<evidence type="ECO:0000313" key="3">
    <source>
        <dbReference type="Proteomes" id="UP000253551"/>
    </source>
</evidence>
<proteinExistence type="predicted"/>
<dbReference type="STRING" id="4846.A0A367JFE8"/>
<accession>A0A367JFE8</accession>
<gene>
    <name evidence="2" type="ORF">CU098_010058</name>
</gene>
<feature type="non-terminal residue" evidence="2">
    <location>
        <position position="157"/>
    </location>
</feature>